<reference evidence="1 2" key="1">
    <citation type="submission" date="2009-10" db="EMBL/GenBank/DDBJ databases">
        <title>Complete sequence of Halothiobacillus neapolitanus c2.</title>
        <authorList>
            <consortium name="US DOE Joint Genome Institute"/>
            <person name="Lucas S."/>
            <person name="Copeland A."/>
            <person name="Lapidus A."/>
            <person name="Glavina del Rio T."/>
            <person name="Tice H."/>
            <person name="Bruce D."/>
            <person name="Goodwin L."/>
            <person name="Pitluck S."/>
            <person name="Davenport K."/>
            <person name="Brettin T."/>
            <person name="Detter J.C."/>
            <person name="Han C."/>
            <person name="Tapia R."/>
            <person name="Larimer F."/>
            <person name="Land M."/>
            <person name="Hauser L."/>
            <person name="Kyrpides N."/>
            <person name="Mikhailova N."/>
            <person name="Kerfeld C."/>
            <person name="Cannon G."/>
            <person name="Heinhort S."/>
        </authorList>
    </citation>
    <scope>NUCLEOTIDE SEQUENCE [LARGE SCALE GENOMIC DNA]</scope>
    <source>
        <strain evidence="2">ATCC 23641 / c2</strain>
    </source>
</reference>
<sequence>MSKLAWNQSAKASRHFVFLQGMPSAFFRLVGDALEKSSHRVSRINFCAGDWLFWHDRRALSYRGTLADWPNFFGQWLHDAHATDVVLLGEQRKYHREAVQVAKAAGVRVWATDFGYLRPDWITLEANGLGGNSTMPRDLAEIERLAANLPPVDFQRKYHDSSWRMSLGDLAASFATVFFSVFYPRYQQSDARPHPLIYFPAMGLSLLVKAWQQKPALRLFAHINRRGRAYFVFPLQLNHDFQIQAYSPFAGMGDAISLVLASFARHAPIECDLLIKSHPWDPGLHNWNKQIQKEARQLGIAERVFYFNGGDLNAMMRKARGVVTVNSTSGLQALQMGRAVKVLGACVYDVPELVDTQSLDDFWQNPTPPDATQLADFIRLLVQQTQIRGVFFGRADGSPSVINFAQRLTEPSHLTQELINHA</sequence>
<name>D0L0U2_HALNC</name>
<dbReference type="EMBL" id="CP001801">
    <property type="protein sequence ID" value="ACX96315.1"/>
    <property type="molecule type" value="Genomic_DNA"/>
</dbReference>
<dbReference type="Proteomes" id="UP000009102">
    <property type="component" value="Chromosome"/>
</dbReference>
<dbReference type="GO" id="GO:0015774">
    <property type="term" value="P:polysaccharide transport"/>
    <property type="evidence" value="ECO:0007669"/>
    <property type="project" value="InterPro"/>
</dbReference>
<dbReference type="HOGENOM" id="CLU_040135_1_0_6"/>
<dbReference type="STRING" id="555778.Hneap_1483"/>
<gene>
    <name evidence="1" type="ordered locus">Hneap_1483</name>
</gene>
<dbReference type="AlphaFoldDB" id="D0L0U2"/>
<dbReference type="CDD" id="cd16441">
    <property type="entry name" value="beta_Kdo_transferase_KpsS"/>
    <property type="match status" value="1"/>
</dbReference>
<dbReference type="GO" id="GO:0000271">
    <property type="term" value="P:polysaccharide biosynthetic process"/>
    <property type="evidence" value="ECO:0007669"/>
    <property type="project" value="InterPro"/>
</dbReference>
<protein>
    <submittedName>
        <fullName evidence="1">Capsule polysaccharide biosynthesis protein</fullName>
    </submittedName>
</protein>
<accession>D0L0U2</accession>
<dbReference type="InterPro" id="IPR007833">
    <property type="entry name" value="Capsule_polysaccharide_synth"/>
</dbReference>
<dbReference type="KEGG" id="hna:Hneap_1483"/>
<dbReference type="Pfam" id="PF05159">
    <property type="entry name" value="Capsule_synth"/>
    <property type="match status" value="1"/>
</dbReference>
<dbReference type="eggNOG" id="COG3562">
    <property type="taxonomic scope" value="Bacteria"/>
</dbReference>
<dbReference type="RefSeq" id="WP_012824349.1">
    <property type="nucleotide sequence ID" value="NC_013422.1"/>
</dbReference>
<organism evidence="1 2">
    <name type="scientific">Halothiobacillus neapolitanus (strain ATCC 23641 / DSM 15147 / CIP 104769 / NCIMB 8539 / c2)</name>
    <name type="common">Thiobacillus neapolitanus</name>
    <dbReference type="NCBI Taxonomy" id="555778"/>
    <lineage>
        <taxon>Bacteria</taxon>
        <taxon>Pseudomonadati</taxon>
        <taxon>Pseudomonadota</taxon>
        <taxon>Gammaproteobacteria</taxon>
        <taxon>Chromatiales</taxon>
        <taxon>Halothiobacillaceae</taxon>
        <taxon>Halothiobacillus</taxon>
    </lineage>
</organism>
<evidence type="ECO:0000313" key="2">
    <source>
        <dbReference type="Proteomes" id="UP000009102"/>
    </source>
</evidence>
<proteinExistence type="predicted"/>
<keyword evidence="2" id="KW-1185">Reference proteome</keyword>
<evidence type="ECO:0000313" key="1">
    <source>
        <dbReference type="EMBL" id="ACX96315.1"/>
    </source>
</evidence>
<dbReference type="OrthoDB" id="9794206at2"/>